<protein>
    <submittedName>
        <fullName evidence="2">Protease complex subunit PrcB family protein</fullName>
    </submittedName>
</protein>
<feature type="domain" description="PrcB C-terminal" evidence="1">
    <location>
        <begin position="81"/>
        <end position="136"/>
    </location>
</feature>
<dbReference type="AlphaFoldDB" id="A0A7T9I1Z9"/>
<dbReference type="EMBL" id="CP064981">
    <property type="protein sequence ID" value="QQR92903.1"/>
    <property type="molecule type" value="Genomic_DNA"/>
</dbReference>
<evidence type="ECO:0000313" key="2">
    <source>
        <dbReference type="EMBL" id="QQR92903.1"/>
    </source>
</evidence>
<dbReference type="GO" id="GO:0008233">
    <property type="term" value="F:peptidase activity"/>
    <property type="evidence" value="ECO:0007669"/>
    <property type="project" value="UniProtKB-KW"/>
</dbReference>
<gene>
    <name evidence="2" type="ORF">IPJ89_01500</name>
</gene>
<name>A0A7T9I1Z9_9ARCH</name>
<reference evidence="2" key="1">
    <citation type="submission" date="2020-11" db="EMBL/GenBank/DDBJ databases">
        <title>Connecting structure to function with the recovery of over 1000 high-quality activated sludge metagenome-assembled genomes encoding full-length rRNA genes using long-read sequencing.</title>
        <authorList>
            <person name="Singleton C.M."/>
            <person name="Petriglieri F."/>
            <person name="Kristensen J.M."/>
            <person name="Kirkegaard R.H."/>
            <person name="Michaelsen T.Y."/>
            <person name="Andersen M.H."/>
            <person name="Karst S.M."/>
            <person name="Dueholm M.S."/>
            <person name="Nielsen P.H."/>
            <person name="Albertsen M."/>
        </authorList>
    </citation>
    <scope>NUCLEOTIDE SEQUENCE</scope>
    <source>
        <strain evidence="2">Fred_18-Q3-R57-64_BAT3C.431</strain>
    </source>
</reference>
<sequence length="778" mass="84776">MHANLIVPIFLIALLALSGCTAPTGKDLTFSVLAHGTQSSFTVEQQKVFRTQSEFETFWKTNSTQTPLASIGAIDYGRETLILLALGEKSTGGYDIRVDRVAMAGASILVNYTKIAPASNSYNDEALTQPYVLIKVSRHVTPEQVQFIGTDYMAPSTTETQWMAYNPVQADNNPWQLFDGVFVNTPTEAERASAWLSSHGVSFTSLAFVPHDEIVCAALNCPRGDYLYVKASNADAVQKLKAEGFFTPIDPFVVAEKTDAIHAALHFVNPTTANLYYGGCNEFTARQLGDGEPLPMPEKTCVWEGLPMALAPQSETTLIATLSKAGTYDFAIGYGTGCDPAQPLSQGNCSMEKTIYSNQLAYDAAAFDSVAMRISLVQCQMNPWQVGEYAVTDDTDDLKFTRWLNDNGIAPLSVQFNPAPSNFVSCEACNCASGASYDIAISPMDEKEASDLGFVVQEQTGVVVSDPVETNFDQLTWLVINPYQCFANKWPVPKQAVKSIETDMRSMREWLESKGATIDEMALIAGPSTLNVECLKRTNNIYAVGVANNSDAEIVRSSGFVYASAAQTERFSATPADDPIVSLVYKTKYCTIPAWEKNPTGEADYATSASALRDWLDARGIPREALTIHTLPKSSTGSCDTDSGYGMRVLVPKWATYHLGPYGFVSVSTATVKNQVYPNKKVAQPIQANYSTCKQYEKAIDYSCQTAEDCTVKNIGAVCSYNFFKCVNVNSVADHNFVRDHCELGPEEYCGAGSQTIPPGCLCEDNQCVNNFFASTSI</sequence>
<evidence type="ECO:0000259" key="1">
    <source>
        <dbReference type="Pfam" id="PF14343"/>
    </source>
</evidence>
<accession>A0A7T9I1Z9</accession>
<keyword evidence="2" id="KW-0645">Protease</keyword>
<proteinExistence type="predicted"/>
<dbReference type="InterPro" id="IPR025748">
    <property type="entry name" value="PrcB_C_dom"/>
</dbReference>
<keyword evidence="2" id="KW-0378">Hydrolase</keyword>
<organism evidence="2">
    <name type="scientific">Candidatus Iainarchaeum sp</name>
    <dbReference type="NCBI Taxonomy" id="3101447"/>
    <lineage>
        <taxon>Archaea</taxon>
        <taxon>Candidatus Iainarchaeota</taxon>
        <taxon>Candidatus Iainarchaeia</taxon>
        <taxon>Candidatus Iainarchaeales</taxon>
        <taxon>Candidatus Iainarchaeaceae</taxon>
        <taxon>Candidatus Iainarchaeum</taxon>
    </lineage>
</organism>
<dbReference type="GO" id="GO:0006508">
    <property type="term" value="P:proteolysis"/>
    <property type="evidence" value="ECO:0007669"/>
    <property type="project" value="UniProtKB-KW"/>
</dbReference>
<dbReference type="Pfam" id="PF14343">
    <property type="entry name" value="PrcB_C"/>
    <property type="match status" value="1"/>
</dbReference>
<dbReference type="Proteomes" id="UP000596004">
    <property type="component" value="Chromosome"/>
</dbReference>